<reference evidence="2 3" key="1">
    <citation type="submission" date="2019-04" db="EMBL/GenBank/DDBJ databases">
        <title>Friends and foes A comparative genomics study of 23 Aspergillus species from section Flavi.</title>
        <authorList>
            <consortium name="DOE Joint Genome Institute"/>
            <person name="Kjaerbolling I."/>
            <person name="Vesth T."/>
            <person name="Frisvad J.C."/>
            <person name="Nybo J.L."/>
            <person name="Theobald S."/>
            <person name="Kildgaard S."/>
            <person name="Isbrandt T."/>
            <person name="Kuo A."/>
            <person name="Sato A."/>
            <person name="Lyhne E.K."/>
            <person name="Kogle M.E."/>
            <person name="Wiebenga A."/>
            <person name="Kun R.S."/>
            <person name="Lubbers R.J."/>
            <person name="Makela M.R."/>
            <person name="Barry K."/>
            <person name="Chovatia M."/>
            <person name="Clum A."/>
            <person name="Daum C."/>
            <person name="Haridas S."/>
            <person name="He G."/>
            <person name="LaButti K."/>
            <person name="Lipzen A."/>
            <person name="Mondo S."/>
            <person name="Riley R."/>
            <person name="Salamov A."/>
            <person name="Simmons B.A."/>
            <person name="Magnuson J.K."/>
            <person name="Henrissat B."/>
            <person name="Mortensen U.H."/>
            <person name="Larsen T.O."/>
            <person name="Devries R.P."/>
            <person name="Grigoriev I.V."/>
            <person name="Machida M."/>
            <person name="Baker S.E."/>
            <person name="Andersen M.R."/>
        </authorList>
    </citation>
    <scope>NUCLEOTIDE SEQUENCE [LARGE SCALE GENOMIC DNA]</scope>
    <source>
        <strain evidence="2 3">IBT 18842</strain>
    </source>
</reference>
<proteinExistence type="predicted"/>
<accession>A0A5N6U619</accession>
<dbReference type="EMBL" id="ML742032">
    <property type="protein sequence ID" value="KAE8154093.1"/>
    <property type="molecule type" value="Genomic_DNA"/>
</dbReference>
<keyword evidence="3" id="KW-1185">Reference proteome</keyword>
<name>A0A5N6U619_ASPAV</name>
<feature type="region of interest" description="Disordered" evidence="1">
    <location>
        <begin position="66"/>
        <end position="154"/>
    </location>
</feature>
<protein>
    <submittedName>
        <fullName evidence="2">Uncharacterized protein</fullName>
    </submittedName>
</protein>
<gene>
    <name evidence="2" type="ORF">BDV25DRAFT_136239</name>
</gene>
<evidence type="ECO:0000313" key="2">
    <source>
        <dbReference type="EMBL" id="KAE8154093.1"/>
    </source>
</evidence>
<feature type="compositionally biased region" description="Polar residues" evidence="1">
    <location>
        <begin position="116"/>
        <end position="128"/>
    </location>
</feature>
<dbReference type="AlphaFoldDB" id="A0A5N6U619"/>
<feature type="compositionally biased region" description="Basic and acidic residues" evidence="1">
    <location>
        <begin position="1"/>
        <end position="10"/>
    </location>
</feature>
<organism evidence="2 3">
    <name type="scientific">Aspergillus avenaceus</name>
    <dbReference type="NCBI Taxonomy" id="36643"/>
    <lineage>
        <taxon>Eukaryota</taxon>
        <taxon>Fungi</taxon>
        <taxon>Dikarya</taxon>
        <taxon>Ascomycota</taxon>
        <taxon>Pezizomycotina</taxon>
        <taxon>Eurotiomycetes</taxon>
        <taxon>Eurotiomycetidae</taxon>
        <taxon>Eurotiales</taxon>
        <taxon>Aspergillaceae</taxon>
        <taxon>Aspergillus</taxon>
        <taxon>Aspergillus subgen. Circumdati</taxon>
    </lineage>
</organism>
<feature type="compositionally biased region" description="Basic and acidic residues" evidence="1">
    <location>
        <begin position="91"/>
        <end position="106"/>
    </location>
</feature>
<feature type="region of interest" description="Disordered" evidence="1">
    <location>
        <begin position="1"/>
        <end position="20"/>
    </location>
</feature>
<evidence type="ECO:0000313" key="3">
    <source>
        <dbReference type="Proteomes" id="UP000325780"/>
    </source>
</evidence>
<dbReference type="Proteomes" id="UP000325780">
    <property type="component" value="Unassembled WGS sequence"/>
</dbReference>
<evidence type="ECO:0000256" key="1">
    <source>
        <dbReference type="SAM" id="MobiDB-lite"/>
    </source>
</evidence>
<sequence length="262" mass="29264">MSRTPSERRQSYPASDSQWGKDKAFMFNSDLWRGLRWWERTTPNRPHSQSMKAPVGIPYRAPAMTRTKSWELPRGATVIDLTKPTPPTSPRHGEEKQKQKRYHDLDGAVVIDDDLSPNTTSRASQTPTEFPDDPTAEPSEPHGLPSVSDGPALPELPELDRLVIQAYPELEPLLEHGVLHSNGRCPNPVCSRSAFLSLLIPELQQIYREEVFNGSMREIIELTAQASYDTWLKVIDETGVDPLTIPISPVESVSGTSEETGV</sequence>